<name>A0AAF3FHF2_9BILA</name>
<dbReference type="PANTHER" id="PTHR24208">
    <property type="entry name" value="LIM/HOMEOBOX PROTEIN LHX"/>
    <property type="match status" value="1"/>
</dbReference>
<accession>A0AAF3FHF2</accession>
<dbReference type="FunFam" id="1.10.10.60:FF:000620">
    <property type="entry name" value="Mechanosensory protein 3"/>
    <property type="match status" value="1"/>
</dbReference>
<evidence type="ECO:0000313" key="14">
    <source>
        <dbReference type="Proteomes" id="UP000887575"/>
    </source>
</evidence>
<dbReference type="SUPFAM" id="SSF57716">
    <property type="entry name" value="Glucocorticoid receptor-like (DNA-binding domain)"/>
    <property type="match status" value="1"/>
</dbReference>
<dbReference type="CDD" id="cd00086">
    <property type="entry name" value="homeodomain"/>
    <property type="match status" value="1"/>
</dbReference>
<dbReference type="AlphaFoldDB" id="A0AAF3FHF2"/>
<evidence type="ECO:0000256" key="4">
    <source>
        <dbReference type="ARBA" id="ARBA00022833"/>
    </source>
</evidence>
<dbReference type="SUPFAM" id="SSF46689">
    <property type="entry name" value="Homeodomain-like"/>
    <property type="match status" value="1"/>
</dbReference>
<evidence type="ECO:0000256" key="11">
    <source>
        <dbReference type="RuleBase" id="RU000682"/>
    </source>
</evidence>
<evidence type="ECO:0000313" key="15">
    <source>
        <dbReference type="WBParaSite" id="MBELARI_LOCUS6530"/>
    </source>
</evidence>
<keyword evidence="5 10" id="KW-0440">LIM domain</keyword>
<dbReference type="GO" id="GO:0030182">
    <property type="term" value="P:neuron differentiation"/>
    <property type="evidence" value="ECO:0007669"/>
    <property type="project" value="TreeGrafter"/>
</dbReference>
<evidence type="ECO:0000256" key="10">
    <source>
        <dbReference type="PROSITE-ProRule" id="PRU00125"/>
    </source>
</evidence>
<feature type="domain" description="LIM zinc-binding" evidence="12">
    <location>
        <begin position="109"/>
        <end position="168"/>
    </location>
</feature>
<dbReference type="SMART" id="SM00389">
    <property type="entry name" value="HOX"/>
    <property type="match status" value="1"/>
</dbReference>
<keyword evidence="8 9" id="KW-0539">Nucleus</keyword>
<dbReference type="InterPro" id="IPR009057">
    <property type="entry name" value="Homeodomain-like_sf"/>
</dbReference>
<dbReference type="PROSITE" id="PS00478">
    <property type="entry name" value="LIM_DOMAIN_1"/>
    <property type="match status" value="1"/>
</dbReference>
<dbReference type="InterPro" id="IPR001781">
    <property type="entry name" value="Znf_LIM"/>
</dbReference>
<keyword evidence="14" id="KW-1185">Reference proteome</keyword>
<keyword evidence="6 9" id="KW-0238">DNA-binding</keyword>
<sequence>MQDGKFFAHHKRALFELAAMKKRSAIQEMLRQTMTSMRPVVEITSKNAMITLDPMNGGRKRNRIDSELSNSFINPMVDSFEFVDVKPLSAISDVVNSIGLHYEKKNHLETCGECRLPIFDRYACRIGNNTYHESCLHCCICSHNLTNTCYEKNGHFYCQQHYFQEHSTFQCAGCKHGIAPHDIVFKMTPKIVFHSECHKCARCSRRFTTGQQVSVDEERGEICCLINECQFYAQQEASVSTDSTPLYDEVPTPPHQEMGTSTLQSMNLKIDVDEMNVGMGSMGGSMGAPLMVDPLSLPFIFPYDHAAFAYVDAFDDENKFLKRRGPRTTIKQNQLDVLNRIFTTTPKPSKHARAKLASETGLSMRVIQVWFQNRRSKERRLKHLCNYLRHYEQRGLIPPTIHFPTDDLMGGDVDIPQLVGPSSLCASSSSMLVHSPSLIPLTVPLTEPLHLNIPLFSMDPQQPEKP</sequence>
<dbReference type="PROSITE" id="PS50023">
    <property type="entry name" value="LIM_DOMAIN_2"/>
    <property type="match status" value="2"/>
</dbReference>
<evidence type="ECO:0000256" key="5">
    <source>
        <dbReference type="ARBA" id="ARBA00023038"/>
    </source>
</evidence>
<dbReference type="GO" id="GO:0000977">
    <property type="term" value="F:RNA polymerase II transcription regulatory region sequence-specific DNA binding"/>
    <property type="evidence" value="ECO:0007669"/>
    <property type="project" value="TreeGrafter"/>
</dbReference>
<dbReference type="PROSITE" id="PS00027">
    <property type="entry name" value="HOMEOBOX_1"/>
    <property type="match status" value="1"/>
</dbReference>
<evidence type="ECO:0000256" key="9">
    <source>
        <dbReference type="PROSITE-ProRule" id="PRU00108"/>
    </source>
</evidence>
<dbReference type="GO" id="GO:0005634">
    <property type="term" value="C:nucleus"/>
    <property type="evidence" value="ECO:0007669"/>
    <property type="project" value="UniProtKB-SubCell"/>
</dbReference>
<keyword evidence="4 10" id="KW-0862">Zinc</keyword>
<dbReference type="InterPro" id="IPR001356">
    <property type="entry name" value="HD"/>
</dbReference>
<keyword evidence="3" id="KW-0677">Repeat</keyword>
<keyword evidence="7 9" id="KW-0371">Homeobox</keyword>
<dbReference type="SMART" id="SM00132">
    <property type="entry name" value="LIM"/>
    <property type="match status" value="2"/>
</dbReference>
<feature type="domain" description="Homeobox" evidence="13">
    <location>
        <begin position="321"/>
        <end position="381"/>
    </location>
</feature>
<dbReference type="GO" id="GO:0046872">
    <property type="term" value="F:metal ion binding"/>
    <property type="evidence" value="ECO:0007669"/>
    <property type="project" value="UniProtKB-KW"/>
</dbReference>
<dbReference type="InterPro" id="IPR050453">
    <property type="entry name" value="LIM_Homeobox_TF"/>
</dbReference>
<keyword evidence="2 10" id="KW-0479">Metal-binding</keyword>
<dbReference type="Gene3D" id="2.10.110.10">
    <property type="entry name" value="Cysteine Rich Protein"/>
    <property type="match status" value="2"/>
</dbReference>
<evidence type="ECO:0000259" key="12">
    <source>
        <dbReference type="PROSITE" id="PS50023"/>
    </source>
</evidence>
<proteinExistence type="predicted"/>
<dbReference type="Pfam" id="PF00412">
    <property type="entry name" value="LIM"/>
    <property type="match status" value="2"/>
</dbReference>
<protein>
    <submittedName>
        <fullName evidence="15">Uncharacterized protein</fullName>
    </submittedName>
</protein>
<dbReference type="Pfam" id="PF00046">
    <property type="entry name" value="Homeodomain"/>
    <property type="match status" value="1"/>
</dbReference>
<dbReference type="PROSITE" id="PS50071">
    <property type="entry name" value="HOMEOBOX_2"/>
    <property type="match status" value="1"/>
</dbReference>
<feature type="DNA-binding region" description="Homeobox" evidence="9">
    <location>
        <begin position="323"/>
        <end position="382"/>
    </location>
</feature>
<feature type="domain" description="LIM zinc-binding" evidence="12">
    <location>
        <begin position="169"/>
        <end position="234"/>
    </location>
</feature>
<evidence type="ECO:0000256" key="7">
    <source>
        <dbReference type="ARBA" id="ARBA00023155"/>
    </source>
</evidence>
<evidence type="ECO:0000256" key="1">
    <source>
        <dbReference type="ARBA" id="ARBA00004123"/>
    </source>
</evidence>
<evidence type="ECO:0000256" key="2">
    <source>
        <dbReference type="ARBA" id="ARBA00022723"/>
    </source>
</evidence>
<dbReference type="PANTHER" id="PTHR24208:SF170">
    <property type="entry name" value="MECHANOSENSORY PROTEIN 3"/>
    <property type="match status" value="1"/>
</dbReference>
<evidence type="ECO:0000256" key="6">
    <source>
        <dbReference type="ARBA" id="ARBA00023125"/>
    </source>
</evidence>
<organism evidence="14 15">
    <name type="scientific">Mesorhabditis belari</name>
    <dbReference type="NCBI Taxonomy" id="2138241"/>
    <lineage>
        <taxon>Eukaryota</taxon>
        <taxon>Metazoa</taxon>
        <taxon>Ecdysozoa</taxon>
        <taxon>Nematoda</taxon>
        <taxon>Chromadorea</taxon>
        <taxon>Rhabditida</taxon>
        <taxon>Rhabditina</taxon>
        <taxon>Rhabditomorpha</taxon>
        <taxon>Rhabditoidea</taxon>
        <taxon>Rhabditidae</taxon>
        <taxon>Mesorhabditinae</taxon>
        <taxon>Mesorhabditis</taxon>
    </lineage>
</organism>
<dbReference type="GO" id="GO:0000981">
    <property type="term" value="F:DNA-binding transcription factor activity, RNA polymerase II-specific"/>
    <property type="evidence" value="ECO:0007669"/>
    <property type="project" value="InterPro"/>
</dbReference>
<dbReference type="WBParaSite" id="MBELARI_LOCUS6530">
    <property type="protein sequence ID" value="MBELARI_LOCUS6530"/>
    <property type="gene ID" value="MBELARI_LOCUS6530"/>
</dbReference>
<evidence type="ECO:0000256" key="8">
    <source>
        <dbReference type="ARBA" id="ARBA00023242"/>
    </source>
</evidence>
<evidence type="ECO:0000259" key="13">
    <source>
        <dbReference type="PROSITE" id="PS50071"/>
    </source>
</evidence>
<evidence type="ECO:0000256" key="3">
    <source>
        <dbReference type="ARBA" id="ARBA00022737"/>
    </source>
</evidence>
<dbReference type="Proteomes" id="UP000887575">
    <property type="component" value="Unassembled WGS sequence"/>
</dbReference>
<comment type="subcellular location">
    <subcellularLocation>
        <location evidence="1 9 11">Nucleus</location>
    </subcellularLocation>
</comment>
<dbReference type="InterPro" id="IPR017970">
    <property type="entry name" value="Homeobox_CS"/>
</dbReference>
<reference evidence="15" key="1">
    <citation type="submission" date="2024-02" db="UniProtKB">
        <authorList>
            <consortium name="WormBaseParasite"/>
        </authorList>
    </citation>
    <scope>IDENTIFICATION</scope>
</reference>
<dbReference type="Gene3D" id="1.10.10.60">
    <property type="entry name" value="Homeodomain-like"/>
    <property type="match status" value="1"/>
</dbReference>